<proteinExistence type="inferred from homology"/>
<evidence type="ECO:0000256" key="2">
    <source>
        <dbReference type="ARBA" id="ARBA00008999"/>
    </source>
</evidence>
<feature type="domain" description="Pseudouridine synthase II N-terminal" evidence="7">
    <location>
        <begin position="108"/>
        <end position="239"/>
    </location>
</feature>
<dbReference type="AlphaFoldDB" id="A0A9W4XPT3"/>
<dbReference type="SUPFAM" id="SSF55120">
    <property type="entry name" value="Pseudouridine synthase"/>
    <property type="match status" value="1"/>
</dbReference>
<keyword evidence="9" id="KW-1185">Reference proteome</keyword>
<feature type="compositionally biased region" description="Basic and acidic residues" evidence="6">
    <location>
        <begin position="379"/>
        <end position="403"/>
    </location>
</feature>
<feature type="region of interest" description="Disordered" evidence="6">
    <location>
        <begin position="1"/>
        <end position="31"/>
    </location>
</feature>
<feature type="compositionally biased region" description="Polar residues" evidence="6">
    <location>
        <begin position="1"/>
        <end position="13"/>
    </location>
</feature>
<dbReference type="HAMAP" id="MF_01080">
    <property type="entry name" value="TruB_bact"/>
    <property type="match status" value="1"/>
</dbReference>
<evidence type="ECO:0000313" key="8">
    <source>
        <dbReference type="EMBL" id="CAI6257166.1"/>
    </source>
</evidence>
<protein>
    <recommendedName>
        <fullName evidence="3">tRNA pseudouridine(55) synthase</fullName>
        <ecNumber evidence="3">5.4.99.25</ecNumber>
    </recommendedName>
</protein>
<gene>
    <name evidence="8" type="ORF">PDIGIT_LOCUS1201</name>
</gene>
<comment type="similarity">
    <text evidence="2">Belongs to the pseudouridine synthase TruB family.</text>
</comment>
<dbReference type="PANTHER" id="PTHR13767:SF2">
    <property type="entry name" value="PSEUDOURIDYLATE SYNTHASE TRUB1"/>
    <property type="match status" value="1"/>
</dbReference>
<evidence type="ECO:0000256" key="4">
    <source>
        <dbReference type="ARBA" id="ARBA00022694"/>
    </source>
</evidence>
<reference evidence="8" key="1">
    <citation type="submission" date="2023-01" db="EMBL/GenBank/DDBJ databases">
        <authorList>
            <person name="Van Ghelder C."/>
            <person name="Rancurel C."/>
        </authorList>
    </citation>
    <scope>NUCLEOTIDE SEQUENCE</scope>
    <source>
        <strain evidence="8">CNCM I-4278</strain>
    </source>
</reference>
<evidence type="ECO:0000256" key="5">
    <source>
        <dbReference type="ARBA" id="ARBA00023235"/>
    </source>
</evidence>
<dbReference type="GO" id="GO:0005634">
    <property type="term" value="C:nucleus"/>
    <property type="evidence" value="ECO:0007669"/>
    <property type="project" value="TreeGrafter"/>
</dbReference>
<evidence type="ECO:0000256" key="3">
    <source>
        <dbReference type="ARBA" id="ARBA00012787"/>
    </source>
</evidence>
<dbReference type="OrthoDB" id="9995526at2759"/>
<dbReference type="InterPro" id="IPR002501">
    <property type="entry name" value="PsdUridine_synth_N"/>
</dbReference>
<dbReference type="EMBL" id="CAOQHR010000001">
    <property type="protein sequence ID" value="CAI6257166.1"/>
    <property type="molecule type" value="Genomic_DNA"/>
</dbReference>
<evidence type="ECO:0000256" key="1">
    <source>
        <dbReference type="ARBA" id="ARBA00001166"/>
    </source>
</evidence>
<dbReference type="InterPro" id="IPR014780">
    <property type="entry name" value="tRNA_psdUridine_synth_TruB"/>
</dbReference>
<name>A0A9W4XPT3_9PLEO</name>
<feature type="region of interest" description="Disordered" evidence="6">
    <location>
        <begin position="82"/>
        <end position="101"/>
    </location>
</feature>
<keyword evidence="4" id="KW-0819">tRNA processing</keyword>
<dbReference type="PANTHER" id="PTHR13767">
    <property type="entry name" value="TRNA-PSEUDOURIDINE SYNTHASE"/>
    <property type="match status" value="1"/>
</dbReference>
<sequence>MANLENPIQSKSVGSDAEGTHRLSSSISIESASASAEPSPILEGVFAISKPTTKTTPQILLDIQTIFATSTTFTPLLQLERRKRAEQEAHQPSGQKLKDEERDGRFFKLGHGGTLDPLASGVLIVGIGRGTKHLSSYLSSTKTYETVVLFGIATSTYDIQGEEVERKSAEHITAELVRRKISENFTGTFRQVPPVYSGLKVDGVKAVEYARLGKELPRDLVDREVCVDACEMLEFMPPNTHEFCYPAAKEGERTVVEAMPAARIRLTVSSGFYVRSFAHDLGVACGSVATMASLHRLRQGGFFTPDLFSTSSSLNEDDQQETVEAATAASNSTQFVPAIPYADITSSEETWAPQIRSALTTWMAQNPARDPNARGPGRKGRDKEVKRQRFRGEWLAETKRERVLQQGGKSKGKLSRKKNGNMEEGDK</sequence>
<dbReference type="EC" id="5.4.99.25" evidence="3"/>
<dbReference type="Pfam" id="PF01509">
    <property type="entry name" value="TruB_N"/>
    <property type="match status" value="1"/>
</dbReference>
<dbReference type="GO" id="GO:1990481">
    <property type="term" value="P:mRNA pseudouridine synthesis"/>
    <property type="evidence" value="ECO:0007669"/>
    <property type="project" value="TreeGrafter"/>
</dbReference>
<feature type="region of interest" description="Disordered" evidence="6">
    <location>
        <begin position="362"/>
        <end position="427"/>
    </location>
</feature>
<evidence type="ECO:0000256" key="6">
    <source>
        <dbReference type="SAM" id="MobiDB-lite"/>
    </source>
</evidence>
<evidence type="ECO:0000259" key="7">
    <source>
        <dbReference type="Pfam" id="PF01509"/>
    </source>
</evidence>
<dbReference type="InterPro" id="IPR020103">
    <property type="entry name" value="PsdUridine_synth_cat_dom_sf"/>
</dbReference>
<feature type="compositionally biased region" description="Basic residues" evidence="6">
    <location>
        <begin position="410"/>
        <end position="419"/>
    </location>
</feature>
<accession>A0A9W4XPT3</accession>
<comment type="catalytic activity">
    <reaction evidence="1">
        <text>a uridine in mRNA = a pseudouridine in mRNA</text>
        <dbReference type="Rhea" id="RHEA:56644"/>
        <dbReference type="Rhea" id="RHEA-COMP:14658"/>
        <dbReference type="Rhea" id="RHEA-COMP:14659"/>
        <dbReference type="ChEBI" id="CHEBI:65314"/>
        <dbReference type="ChEBI" id="CHEBI:65315"/>
    </reaction>
</comment>
<keyword evidence="5" id="KW-0413">Isomerase</keyword>
<dbReference type="GO" id="GO:0006400">
    <property type="term" value="P:tRNA modification"/>
    <property type="evidence" value="ECO:0007669"/>
    <property type="project" value="TreeGrafter"/>
</dbReference>
<dbReference type="Gene3D" id="3.30.2350.10">
    <property type="entry name" value="Pseudouridine synthase"/>
    <property type="match status" value="1"/>
</dbReference>
<evidence type="ECO:0000313" key="9">
    <source>
        <dbReference type="Proteomes" id="UP001152607"/>
    </source>
</evidence>
<comment type="caution">
    <text evidence="8">The sequence shown here is derived from an EMBL/GenBank/DDBJ whole genome shotgun (WGS) entry which is preliminary data.</text>
</comment>
<dbReference type="Proteomes" id="UP001152607">
    <property type="component" value="Unassembled WGS sequence"/>
</dbReference>
<dbReference type="GO" id="GO:0160148">
    <property type="term" value="F:tRNA pseudouridine(55) synthase activity"/>
    <property type="evidence" value="ECO:0007669"/>
    <property type="project" value="UniProtKB-EC"/>
</dbReference>
<dbReference type="GO" id="GO:0003723">
    <property type="term" value="F:RNA binding"/>
    <property type="evidence" value="ECO:0007669"/>
    <property type="project" value="InterPro"/>
</dbReference>
<organism evidence="8 9">
    <name type="scientific">Periconia digitata</name>
    <dbReference type="NCBI Taxonomy" id="1303443"/>
    <lineage>
        <taxon>Eukaryota</taxon>
        <taxon>Fungi</taxon>
        <taxon>Dikarya</taxon>
        <taxon>Ascomycota</taxon>
        <taxon>Pezizomycotina</taxon>
        <taxon>Dothideomycetes</taxon>
        <taxon>Pleosporomycetidae</taxon>
        <taxon>Pleosporales</taxon>
        <taxon>Massarineae</taxon>
        <taxon>Periconiaceae</taxon>
        <taxon>Periconia</taxon>
    </lineage>
</organism>